<dbReference type="AlphaFoldDB" id="A0A182JUY0"/>
<sequence>MQDQWDWVKDFSMPVELLQSIVYLQRALRDCVIQHQFLASKINILAMHQRPKVKQYMLELEREMLSIGREQEGVVRQLSERVKRFQMTVQSQRKVSITEDIVCGFVARHLAAQGDVTDFNGSTVPKHISPRWSAADLAQKYSLEALLDSSESVTRETELEDEERRDSNHTDNAQWDPVMSIAEVKKKAKLANTVTKTYLKSFVTAQSSQRSVLEAKAPSIEESPEERPFAGIADQKPTIASIKAETEKVHEEDNEEEAYEEEEQYEEEDGQDSLLTPEKSSEDEPEPDRKPVQSVAKQASNRGVWMPGLRGRPPKGSKYVSAAKQAAIAAKQLSIAQQPLPPIIQRRGSKRKEVLSEKVEDPIEQEDSGEDDEPPTELLNSAAVRRGRSNLLQALNKQKRGPGRPSLESALGASNQQKGPKRGGPIPGGSKLVKHSSYASSGSSPNSRSSTPTWGPRQQSEDSSDRRSSPSTEFPPLPDPGEPVESRPTSISEMEQSSFLRYFRLYLPEEVKAMKERKSERKRRSCYSTERKDFHYGKLDYYEQQQQYQAARSSKRTHQRPILYSPPVAVAKKRKQPPPVAVAPPLPPRQQSLAGSGGGSTARSTAGRSRLQPANIFAAMDKRSCFVCFKSGTTDELGACMNCCNIYHLSCHTIDEQSEAYRQRDDLCPVCLIPDEGDK</sequence>
<dbReference type="EnsemblMetazoa" id="ACHR002312-RA">
    <property type="protein sequence ID" value="ACHR002312-PA"/>
    <property type="gene ID" value="ACHR002312"/>
</dbReference>
<dbReference type="CDD" id="cd15489">
    <property type="entry name" value="PHD_SF"/>
    <property type="match status" value="1"/>
</dbReference>
<feature type="compositionally biased region" description="Acidic residues" evidence="1">
    <location>
        <begin position="362"/>
        <end position="375"/>
    </location>
</feature>
<dbReference type="Proteomes" id="UP000075881">
    <property type="component" value="Unassembled WGS sequence"/>
</dbReference>
<feature type="compositionally biased region" description="Low complexity" evidence="1">
    <location>
        <begin position="428"/>
        <end position="450"/>
    </location>
</feature>
<name>A0A182JUY0_9DIPT</name>
<reference evidence="3" key="1">
    <citation type="submission" date="2013-03" db="EMBL/GenBank/DDBJ databases">
        <title>The Genome Sequence of Anopheles christyi ACHKN1017.</title>
        <authorList>
            <consortium name="The Broad Institute Genomics Platform"/>
            <person name="Neafsey D.E."/>
            <person name="Besansky N."/>
            <person name="Walker B."/>
            <person name="Young S.K."/>
            <person name="Zeng Q."/>
            <person name="Gargeya S."/>
            <person name="Fitzgerald M."/>
            <person name="Haas B."/>
            <person name="Abouelleil A."/>
            <person name="Allen A.W."/>
            <person name="Alvarado L."/>
            <person name="Arachchi H.M."/>
            <person name="Berlin A.M."/>
            <person name="Chapman S.B."/>
            <person name="Gainer-Dewar J."/>
            <person name="Goldberg J."/>
            <person name="Griggs A."/>
            <person name="Gujja S."/>
            <person name="Hansen M."/>
            <person name="Howarth C."/>
            <person name="Imamovic A."/>
            <person name="Ireland A."/>
            <person name="Larimer J."/>
            <person name="McCowan C."/>
            <person name="Murphy C."/>
            <person name="Pearson M."/>
            <person name="Poon T.W."/>
            <person name="Priest M."/>
            <person name="Roberts A."/>
            <person name="Saif S."/>
            <person name="Shea T."/>
            <person name="Sisk P."/>
            <person name="Sykes S."/>
            <person name="Wortman J."/>
            <person name="Nusbaum C."/>
            <person name="Birren B."/>
        </authorList>
    </citation>
    <scope>NUCLEOTIDE SEQUENCE [LARGE SCALE GENOMIC DNA]</scope>
    <source>
        <strain evidence="3">ACHKN1017</strain>
    </source>
</reference>
<feature type="region of interest" description="Disordered" evidence="1">
    <location>
        <begin position="335"/>
        <end position="493"/>
    </location>
</feature>
<evidence type="ECO:0000313" key="3">
    <source>
        <dbReference type="Proteomes" id="UP000075881"/>
    </source>
</evidence>
<feature type="compositionally biased region" description="Basic and acidic residues" evidence="1">
    <location>
        <begin position="279"/>
        <end position="291"/>
    </location>
</feature>
<accession>A0A182JUY0</accession>
<feature type="compositionally biased region" description="Basic and acidic residues" evidence="1">
    <location>
        <begin position="351"/>
        <end position="361"/>
    </location>
</feature>
<keyword evidence="3" id="KW-1185">Reference proteome</keyword>
<dbReference type="STRING" id="43041.A0A182JUY0"/>
<dbReference type="VEuPathDB" id="VectorBase:ACHR002312"/>
<proteinExistence type="predicted"/>
<reference evidence="2" key="2">
    <citation type="submission" date="2020-05" db="UniProtKB">
        <authorList>
            <consortium name="EnsemblMetazoa"/>
        </authorList>
    </citation>
    <scope>IDENTIFICATION</scope>
    <source>
        <strain evidence="2">ACHKN1017</strain>
    </source>
</reference>
<feature type="compositionally biased region" description="Pro residues" evidence="1">
    <location>
        <begin position="577"/>
        <end position="588"/>
    </location>
</feature>
<feature type="region of interest" description="Disordered" evidence="1">
    <location>
        <begin position="569"/>
        <end position="609"/>
    </location>
</feature>
<evidence type="ECO:0000256" key="1">
    <source>
        <dbReference type="SAM" id="MobiDB-lite"/>
    </source>
</evidence>
<feature type="compositionally biased region" description="Acidic residues" evidence="1">
    <location>
        <begin position="252"/>
        <end position="271"/>
    </location>
</feature>
<feature type="region of interest" description="Disordered" evidence="1">
    <location>
        <begin position="210"/>
        <end position="320"/>
    </location>
</feature>
<feature type="compositionally biased region" description="Basic and acidic residues" evidence="1">
    <location>
        <begin position="459"/>
        <end position="468"/>
    </location>
</feature>
<feature type="region of interest" description="Disordered" evidence="1">
    <location>
        <begin position="152"/>
        <end position="174"/>
    </location>
</feature>
<feature type="compositionally biased region" description="Basic and acidic residues" evidence="1">
    <location>
        <begin position="153"/>
        <end position="169"/>
    </location>
</feature>
<evidence type="ECO:0000313" key="2">
    <source>
        <dbReference type="EnsemblMetazoa" id="ACHR002312-PA"/>
    </source>
</evidence>
<protein>
    <submittedName>
        <fullName evidence="2">Uncharacterized protein</fullName>
    </submittedName>
</protein>
<organism evidence="2 3">
    <name type="scientific">Anopheles christyi</name>
    <dbReference type="NCBI Taxonomy" id="43041"/>
    <lineage>
        <taxon>Eukaryota</taxon>
        <taxon>Metazoa</taxon>
        <taxon>Ecdysozoa</taxon>
        <taxon>Arthropoda</taxon>
        <taxon>Hexapoda</taxon>
        <taxon>Insecta</taxon>
        <taxon>Pterygota</taxon>
        <taxon>Neoptera</taxon>
        <taxon>Endopterygota</taxon>
        <taxon>Diptera</taxon>
        <taxon>Nematocera</taxon>
        <taxon>Culicoidea</taxon>
        <taxon>Culicidae</taxon>
        <taxon>Anophelinae</taxon>
        <taxon>Anopheles</taxon>
    </lineage>
</organism>